<comment type="function">
    <text evidence="4">Responsible for synthesis of pseudouridine from uracil.</text>
</comment>
<dbReference type="InterPro" id="IPR050188">
    <property type="entry name" value="RluA_PseudoU_synthase"/>
</dbReference>
<evidence type="ECO:0000256" key="4">
    <source>
        <dbReference type="RuleBase" id="RU362028"/>
    </source>
</evidence>
<dbReference type="PANTHER" id="PTHR21600">
    <property type="entry name" value="MITOCHONDRIAL RNA PSEUDOURIDINE SYNTHASE"/>
    <property type="match status" value="1"/>
</dbReference>
<dbReference type="EC" id="5.4.99.-" evidence="4"/>
<comment type="catalytic activity">
    <reaction evidence="1 4">
        <text>a uridine in RNA = a pseudouridine in RNA</text>
        <dbReference type="Rhea" id="RHEA:48348"/>
        <dbReference type="Rhea" id="RHEA-COMP:12068"/>
        <dbReference type="Rhea" id="RHEA-COMP:12069"/>
        <dbReference type="ChEBI" id="CHEBI:65314"/>
        <dbReference type="ChEBI" id="CHEBI:65315"/>
    </reaction>
</comment>
<dbReference type="SUPFAM" id="SSF55120">
    <property type="entry name" value="Pseudouridine synthase"/>
    <property type="match status" value="1"/>
</dbReference>
<dbReference type="NCBIfam" id="TIGR00005">
    <property type="entry name" value="rluA_subfam"/>
    <property type="match status" value="1"/>
</dbReference>
<sequence length="363" mass="39056">MSDALQAGTAEKSAAGSSVGNGVSWRGDADRLSLEPDSFLAGLRPGGAGCLGLSGGLRLFLEEAVSPRRLTLTVTAERDGQRVDTLLRRVLGLSGTLVKRAKREPGGILLDGVPVFVTQTGRAGQVLSVLVGDTAVESAVVPRPGPLDIRYEDEDLLIVNKASGVAVHPSPDHYDDTLGNFLVEYYRMTGQIVQFRPVNRLDRGTSGLMCVAKHAHAQEILKGRLHTGGFRRRYLAICDGVPEPSEGMIDAPIGRAEGSVLKREVRPDGAEARTRYWVRQVMGERALVELELDTGRTHQIRVHMAHLGCPLTGDFLYGVENQAVIGRAALHSWKLTLLHPITGVELAFEAPLPADMAALVSRA</sequence>
<evidence type="ECO:0000256" key="3">
    <source>
        <dbReference type="PIRSR" id="PIRSR606225-1"/>
    </source>
</evidence>
<dbReference type="Gene3D" id="3.30.2350.10">
    <property type="entry name" value="Pseudouridine synthase"/>
    <property type="match status" value="1"/>
</dbReference>
<feature type="active site" evidence="3">
    <location>
        <position position="202"/>
    </location>
</feature>
<dbReference type="InterPro" id="IPR006145">
    <property type="entry name" value="PsdUridine_synth_RsuA/RluA"/>
</dbReference>
<name>A0A9D2BYA0_9FIRM</name>
<reference evidence="7" key="2">
    <citation type="submission" date="2021-04" db="EMBL/GenBank/DDBJ databases">
        <authorList>
            <person name="Gilroy R."/>
        </authorList>
    </citation>
    <scope>NUCLEOTIDE SEQUENCE</scope>
    <source>
        <strain evidence="7">ChiBcec16_6824</strain>
    </source>
</reference>
<feature type="region of interest" description="Disordered" evidence="5">
    <location>
        <begin position="1"/>
        <end position="21"/>
    </location>
</feature>
<accession>A0A9D2BYA0</accession>
<comment type="caution">
    <text evidence="7">The sequence shown here is derived from an EMBL/GenBank/DDBJ whole genome shotgun (WGS) entry which is preliminary data.</text>
</comment>
<evidence type="ECO:0000256" key="1">
    <source>
        <dbReference type="ARBA" id="ARBA00000073"/>
    </source>
</evidence>
<comment type="similarity">
    <text evidence="2 4">Belongs to the pseudouridine synthase RluA family.</text>
</comment>
<evidence type="ECO:0000256" key="5">
    <source>
        <dbReference type="SAM" id="MobiDB-lite"/>
    </source>
</evidence>
<dbReference type="InterPro" id="IPR006225">
    <property type="entry name" value="PsdUridine_synth_RluC/D"/>
</dbReference>
<dbReference type="EMBL" id="DXDX01000164">
    <property type="protein sequence ID" value="HIY21991.1"/>
    <property type="molecule type" value="Genomic_DNA"/>
</dbReference>
<evidence type="ECO:0000313" key="7">
    <source>
        <dbReference type="EMBL" id="HIY21991.1"/>
    </source>
</evidence>
<gene>
    <name evidence="7" type="ORF">H9841_08850</name>
</gene>
<protein>
    <recommendedName>
        <fullName evidence="4">Pseudouridine synthase</fullName>
        <ecNumber evidence="4">5.4.99.-</ecNumber>
    </recommendedName>
</protein>
<dbReference type="PANTHER" id="PTHR21600:SF35">
    <property type="entry name" value="PSEUDOURIDINE SYNTHASE"/>
    <property type="match status" value="1"/>
</dbReference>
<keyword evidence="4" id="KW-0413">Isomerase</keyword>
<feature type="domain" description="Pseudouridine synthase RsuA/RluA-like" evidence="6">
    <location>
        <begin position="155"/>
        <end position="306"/>
    </location>
</feature>
<organism evidence="7 8">
    <name type="scientific">Candidatus Flavonifractor merdigallinarum</name>
    <dbReference type="NCBI Taxonomy" id="2838589"/>
    <lineage>
        <taxon>Bacteria</taxon>
        <taxon>Bacillati</taxon>
        <taxon>Bacillota</taxon>
        <taxon>Clostridia</taxon>
        <taxon>Eubacteriales</taxon>
        <taxon>Oscillospiraceae</taxon>
        <taxon>Flavonifractor</taxon>
    </lineage>
</organism>
<dbReference type="InterPro" id="IPR020103">
    <property type="entry name" value="PsdUridine_synth_cat_dom_sf"/>
</dbReference>
<reference evidence="7" key="1">
    <citation type="journal article" date="2021" name="PeerJ">
        <title>Extensive microbial diversity within the chicken gut microbiome revealed by metagenomics and culture.</title>
        <authorList>
            <person name="Gilroy R."/>
            <person name="Ravi A."/>
            <person name="Getino M."/>
            <person name="Pursley I."/>
            <person name="Horton D.L."/>
            <person name="Alikhan N.F."/>
            <person name="Baker D."/>
            <person name="Gharbi K."/>
            <person name="Hall N."/>
            <person name="Watson M."/>
            <person name="Adriaenssens E.M."/>
            <person name="Foster-Nyarko E."/>
            <person name="Jarju S."/>
            <person name="Secka A."/>
            <person name="Antonio M."/>
            <person name="Oren A."/>
            <person name="Chaudhuri R.R."/>
            <person name="La Ragione R."/>
            <person name="Hildebrand F."/>
            <person name="Pallen M.J."/>
        </authorList>
    </citation>
    <scope>NUCLEOTIDE SEQUENCE</scope>
    <source>
        <strain evidence="7">ChiBcec16_6824</strain>
    </source>
</reference>
<dbReference type="Pfam" id="PF00849">
    <property type="entry name" value="PseudoU_synth_2"/>
    <property type="match status" value="1"/>
</dbReference>
<dbReference type="GO" id="GO:0003723">
    <property type="term" value="F:RNA binding"/>
    <property type="evidence" value="ECO:0007669"/>
    <property type="project" value="InterPro"/>
</dbReference>
<evidence type="ECO:0000313" key="8">
    <source>
        <dbReference type="Proteomes" id="UP000823868"/>
    </source>
</evidence>
<dbReference type="GO" id="GO:0140098">
    <property type="term" value="F:catalytic activity, acting on RNA"/>
    <property type="evidence" value="ECO:0007669"/>
    <property type="project" value="UniProtKB-ARBA"/>
</dbReference>
<evidence type="ECO:0000256" key="2">
    <source>
        <dbReference type="ARBA" id="ARBA00010876"/>
    </source>
</evidence>
<dbReference type="AlphaFoldDB" id="A0A9D2BYA0"/>
<dbReference type="Proteomes" id="UP000823868">
    <property type="component" value="Unassembled WGS sequence"/>
</dbReference>
<evidence type="ECO:0000259" key="6">
    <source>
        <dbReference type="Pfam" id="PF00849"/>
    </source>
</evidence>
<dbReference type="GO" id="GO:0009982">
    <property type="term" value="F:pseudouridine synthase activity"/>
    <property type="evidence" value="ECO:0007669"/>
    <property type="project" value="InterPro"/>
</dbReference>
<dbReference type="CDD" id="cd02869">
    <property type="entry name" value="PseudoU_synth_RluA_like"/>
    <property type="match status" value="1"/>
</dbReference>
<proteinExistence type="inferred from homology"/>
<dbReference type="GO" id="GO:0000455">
    <property type="term" value="P:enzyme-directed rRNA pseudouridine synthesis"/>
    <property type="evidence" value="ECO:0007669"/>
    <property type="project" value="TreeGrafter"/>
</dbReference>